<accession>A0A174M6A9</accession>
<gene>
    <name evidence="2" type="ORF">ERS852411_02946</name>
    <name evidence="6" type="ORF">GKE90_15405</name>
    <name evidence="5" type="ORF">GKE97_08795</name>
    <name evidence="3" type="ORF">PND83_12190</name>
    <name evidence="4" type="ORF">PNE06_14180</name>
</gene>
<dbReference type="Pfam" id="PF07238">
    <property type="entry name" value="PilZ"/>
    <property type="match status" value="1"/>
</dbReference>
<dbReference type="Proteomes" id="UP000095746">
    <property type="component" value="Unassembled WGS sequence"/>
</dbReference>
<evidence type="ECO:0000259" key="1">
    <source>
        <dbReference type="Pfam" id="PF07238"/>
    </source>
</evidence>
<reference evidence="3" key="3">
    <citation type="submission" date="2023-01" db="EMBL/GenBank/DDBJ databases">
        <title>Human gut microbiome strain richness.</title>
        <authorList>
            <person name="Chen-Liaw A."/>
        </authorList>
    </citation>
    <scope>NUCLEOTIDE SEQUENCE</scope>
    <source>
        <strain evidence="4">1001287st1_F4_1001285I_161205</strain>
        <strain evidence="3">2225st1_A6_2225SCRN_200828</strain>
    </source>
</reference>
<dbReference type="EMBL" id="CYZT01000308">
    <property type="protein sequence ID" value="CUP29299.1"/>
    <property type="molecule type" value="Genomic_DNA"/>
</dbReference>
<feature type="domain" description="PilZ" evidence="1">
    <location>
        <begin position="83"/>
        <end position="178"/>
    </location>
</feature>
<dbReference type="Proteomes" id="UP000434475">
    <property type="component" value="Unassembled WGS sequence"/>
</dbReference>
<evidence type="ECO:0000313" key="6">
    <source>
        <dbReference type="EMBL" id="MSB50067.1"/>
    </source>
</evidence>
<sequence>MSYKYMLLDSRGAPVAQGVSEDGPEKNVWQLRIAHGDIKRVLGHEYISLVGTSEQFPAMEGRIVRCRDNLVSVESVRMLGEEVRRNLRMPVRFESFLYPVSGRWRGRMPVLSNDLSCGGAAFFCARKLEVDEVAEIVIPVTAEPLVLRVKILRERPSPEPIPLYAAEFVDMLREEENMVCEAVFSLQFRHTAEM</sequence>
<evidence type="ECO:0000313" key="7">
    <source>
        <dbReference type="Proteomes" id="UP000095746"/>
    </source>
</evidence>
<dbReference type="RefSeq" id="WP_009260618.1">
    <property type="nucleotide sequence ID" value="NZ_AP031431.1"/>
</dbReference>
<dbReference type="EMBL" id="JAQLWO010000013">
    <property type="protein sequence ID" value="MDB7906739.1"/>
    <property type="molecule type" value="Genomic_DNA"/>
</dbReference>
<evidence type="ECO:0000313" key="5">
    <source>
        <dbReference type="EMBL" id="MSB19616.1"/>
    </source>
</evidence>
<proteinExistence type="predicted"/>
<evidence type="ECO:0000313" key="8">
    <source>
        <dbReference type="Proteomes" id="UP000429811"/>
    </source>
</evidence>
<evidence type="ECO:0000313" key="3">
    <source>
        <dbReference type="EMBL" id="MDB7906739.1"/>
    </source>
</evidence>
<reference evidence="8 9" key="2">
    <citation type="journal article" date="2019" name="Nat. Med.">
        <title>A library of human gut bacterial isolates paired with longitudinal multiomics data enables mechanistic microbiome research.</title>
        <authorList>
            <person name="Poyet M."/>
            <person name="Groussin M."/>
            <person name="Gibbons S.M."/>
            <person name="Avila-Pacheco J."/>
            <person name="Jiang X."/>
            <person name="Kearney S.M."/>
            <person name="Perrotta A.R."/>
            <person name="Berdy B."/>
            <person name="Zhao S."/>
            <person name="Lieberman T.D."/>
            <person name="Swanson P.K."/>
            <person name="Smith M."/>
            <person name="Roesemann S."/>
            <person name="Alexander J.E."/>
            <person name="Rich S.A."/>
            <person name="Livny J."/>
            <person name="Vlamakis H."/>
            <person name="Clish C."/>
            <person name="Bullock K."/>
            <person name="Deik A."/>
            <person name="Scott J."/>
            <person name="Pierce K.A."/>
            <person name="Xavier R.J."/>
            <person name="Alm E.J."/>
        </authorList>
    </citation>
    <scope>NUCLEOTIDE SEQUENCE [LARGE SCALE GENOMIC DNA]</scope>
    <source>
        <strain evidence="5 9">BIOML-A2</strain>
        <strain evidence="6 8">BIOML-A5</strain>
    </source>
</reference>
<dbReference type="InterPro" id="IPR009875">
    <property type="entry name" value="PilZ_domain"/>
</dbReference>
<dbReference type="AlphaFoldDB" id="A0A174M6A9"/>
<dbReference type="Proteomes" id="UP001211173">
    <property type="component" value="Unassembled WGS sequence"/>
</dbReference>
<dbReference type="EMBL" id="WKPO01000024">
    <property type="protein sequence ID" value="MSB50067.1"/>
    <property type="molecule type" value="Genomic_DNA"/>
</dbReference>
<reference evidence="2 7" key="1">
    <citation type="submission" date="2015-09" db="EMBL/GenBank/DDBJ databases">
        <authorList>
            <consortium name="Pathogen Informatics"/>
        </authorList>
    </citation>
    <scope>NUCLEOTIDE SEQUENCE [LARGE SCALE GENOMIC DNA]</scope>
    <source>
        <strain evidence="2 7">2789STDY5608854</strain>
    </source>
</reference>
<name>A0A174M6A9_FLAPL</name>
<evidence type="ECO:0000313" key="9">
    <source>
        <dbReference type="Proteomes" id="UP000434475"/>
    </source>
</evidence>
<evidence type="ECO:0000313" key="2">
    <source>
        <dbReference type="EMBL" id="CUP29299.1"/>
    </source>
</evidence>
<dbReference type="Proteomes" id="UP001211006">
    <property type="component" value="Unassembled WGS sequence"/>
</dbReference>
<dbReference type="GO" id="GO:0035438">
    <property type="term" value="F:cyclic-di-GMP binding"/>
    <property type="evidence" value="ECO:0007669"/>
    <property type="project" value="InterPro"/>
</dbReference>
<dbReference type="Proteomes" id="UP000429811">
    <property type="component" value="Unassembled WGS sequence"/>
</dbReference>
<protein>
    <submittedName>
        <fullName evidence="2 3">PilZ domain</fullName>
    </submittedName>
</protein>
<dbReference type="EMBL" id="WKPR01000006">
    <property type="protein sequence ID" value="MSB19616.1"/>
    <property type="molecule type" value="Genomic_DNA"/>
</dbReference>
<dbReference type="EMBL" id="JAQLWV010000022">
    <property type="protein sequence ID" value="MDB7934227.1"/>
    <property type="molecule type" value="Genomic_DNA"/>
</dbReference>
<organism evidence="2 7">
    <name type="scientific">Flavonifractor plautii</name>
    <name type="common">Fusobacterium plautii</name>
    <dbReference type="NCBI Taxonomy" id="292800"/>
    <lineage>
        <taxon>Bacteria</taxon>
        <taxon>Bacillati</taxon>
        <taxon>Bacillota</taxon>
        <taxon>Clostridia</taxon>
        <taxon>Eubacteriales</taxon>
        <taxon>Oscillospiraceae</taxon>
        <taxon>Flavonifractor</taxon>
    </lineage>
</organism>
<evidence type="ECO:0000313" key="4">
    <source>
        <dbReference type="EMBL" id="MDB7934227.1"/>
    </source>
</evidence>